<gene>
    <name evidence="1" type="ORF">BN522_00538</name>
</gene>
<dbReference type="Proteomes" id="UP000018189">
    <property type="component" value="Unassembled WGS sequence"/>
</dbReference>
<protein>
    <submittedName>
        <fullName evidence="1">Predicted ATPase AAA+ superfamily</fullName>
    </submittedName>
</protein>
<reference evidence="1" key="1">
    <citation type="submission" date="2012-11" db="EMBL/GenBank/DDBJ databases">
        <title>Dependencies among metagenomic species, viruses, plasmids and units of genetic variation.</title>
        <authorList>
            <person name="Nielsen H.B."/>
            <person name="Almeida M."/>
            <person name="Juncker A.S."/>
            <person name="Rasmussen S."/>
            <person name="Li J."/>
            <person name="Sunagawa S."/>
            <person name="Plichta D."/>
            <person name="Gautier L."/>
            <person name="Le Chatelier E."/>
            <person name="Peletier E."/>
            <person name="Bonde I."/>
            <person name="Nielsen T."/>
            <person name="Manichanh C."/>
            <person name="Arumugam M."/>
            <person name="Batto J."/>
            <person name="Santos M.B.Q.D."/>
            <person name="Blom N."/>
            <person name="Borruel N."/>
            <person name="Burgdorf K.S."/>
            <person name="Boumezbeur F."/>
            <person name="Casellas F."/>
            <person name="Dore J."/>
            <person name="Guarner F."/>
            <person name="Hansen T."/>
            <person name="Hildebrand F."/>
            <person name="Kaas R.S."/>
            <person name="Kennedy S."/>
            <person name="Kristiansen K."/>
            <person name="Kultima J.R."/>
            <person name="Leonard P."/>
            <person name="Levenez F."/>
            <person name="Lund O."/>
            <person name="Moumen B."/>
            <person name="Le Paslier D."/>
            <person name="Pons N."/>
            <person name="Pedersen O."/>
            <person name="Prifti E."/>
            <person name="Qin J."/>
            <person name="Raes J."/>
            <person name="Tap J."/>
            <person name="Tims S."/>
            <person name="Ussery D.W."/>
            <person name="Yamada T."/>
            <person name="MetaHit consortium"/>
            <person name="Renault P."/>
            <person name="Sicheritz-Ponten T."/>
            <person name="Bork P."/>
            <person name="Wang J."/>
            <person name="Brunak S."/>
            <person name="Ehrlich S.D."/>
        </authorList>
    </citation>
    <scope>NUCLEOTIDE SEQUENCE [LARGE SCALE GENOMIC DNA]</scope>
</reference>
<organism evidence="1">
    <name type="scientific">Methanobrevibacter smithii CAG:186</name>
    <dbReference type="NCBI Taxonomy" id="1263088"/>
    <lineage>
        <taxon>Archaea</taxon>
        <taxon>Methanobacteriati</taxon>
        <taxon>Methanobacteriota</taxon>
        <taxon>Methanomada group</taxon>
        <taxon>Methanobacteria</taxon>
        <taxon>Methanobacteriales</taxon>
        <taxon>Methanobacteriaceae</taxon>
        <taxon>Methanobrevibacter</taxon>
    </lineage>
</organism>
<proteinExistence type="predicted"/>
<dbReference type="EMBL" id="CBKP010000019">
    <property type="protein sequence ID" value="CDF28655.1"/>
    <property type="molecule type" value="Genomic_DNA"/>
</dbReference>
<name>R7PTH1_METSM</name>
<accession>R7PTH1</accession>
<dbReference type="AlphaFoldDB" id="R7PTH1"/>
<comment type="caution">
    <text evidence="1">The sequence shown here is derived from an EMBL/GenBank/DDBJ whole genome shotgun (WGS) entry which is preliminary data.</text>
</comment>
<sequence length="98" mass="10924">MQTFSENLVAASLFKLQQNRDFGIFYDPEKGGVDFLLNTIMGDIIPIGVGIGAKNTKQVKKAISRYNSDYGIIVSNRSSRIQKEDNIISIPISTFSFM</sequence>
<evidence type="ECO:0000313" key="1">
    <source>
        <dbReference type="EMBL" id="CDF28655.1"/>
    </source>
</evidence>